<name>A1ZUJ5_MICM2</name>
<dbReference type="EMBL" id="AAWS01000040">
    <property type="protein sequence ID" value="EAY26014.1"/>
    <property type="molecule type" value="Genomic_DNA"/>
</dbReference>
<evidence type="ECO:0000313" key="2">
    <source>
        <dbReference type="Proteomes" id="UP000004095"/>
    </source>
</evidence>
<organism evidence="1 2">
    <name type="scientific">Microscilla marina ATCC 23134</name>
    <dbReference type="NCBI Taxonomy" id="313606"/>
    <lineage>
        <taxon>Bacteria</taxon>
        <taxon>Pseudomonadati</taxon>
        <taxon>Bacteroidota</taxon>
        <taxon>Cytophagia</taxon>
        <taxon>Cytophagales</taxon>
        <taxon>Microscillaceae</taxon>
        <taxon>Microscilla</taxon>
    </lineage>
</organism>
<sequence>MKFIYGLLDDGPDFSLVMNKTSFTPEQKAEYLQLVENFRKYWETLNKRDGKNNVYDDPKTNEGPEATFDIIRKVLEKKK</sequence>
<comment type="caution">
    <text evidence="1">The sequence shown here is derived from an EMBL/GenBank/DDBJ whole genome shotgun (WGS) entry which is preliminary data.</text>
</comment>
<protein>
    <submittedName>
        <fullName evidence="1">Uncharacterized protein</fullName>
    </submittedName>
</protein>
<evidence type="ECO:0000313" key="1">
    <source>
        <dbReference type="EMBL" id="EAY26014.1"/>
    </source>
</evidence>
<dbReference type="Proteomes" id="UP000004095">
    <property type="component" value="Unassembled WGS sequence"/>
</dbReference>
<keyword evidence="2" id="KW-1185">Reference proteome</keyword>
<proteinExistence type="predicted"/>
<dbReference type="AlphaFoldDB" id="A1ZUJ5"/>
<accession>A1ZUJ5</accession>
<gene>
    <name evidence="1" type="ORF">M23134_07163</name>
</gene>
<reference evidence="1 2" key="1">
    <citation type="submission" date="2007-01" db="EMBL/GenBank/DDBJ databases">
        <authorList>
            <person name="Haygood M."/>
            <person name="Podell S."/>
            <person name="Anderson C."/>
            <person name="Hopkinson B."/>
            <person name="Roe K."/>
            <person name="Barbeau K."/>
            <person name="Gaasterland T."/>
            <person name="Ferriera S."/>
            <person name="Johnson J."/>
            <person name="Kravitz S."/>
            <person name="Beeson K."/>
            <person name="Sutton G."/>
            <person name="Rogers Y.-H."/>
            <person name="Friedman R."/>
            <person name="Frazier M."/>
            <person name="Venter J.C."/>
        </authorList>
    </citation>
    <scope>NUCLEOTIDE SEQUENCE [LARGE SCALE GENOMIC DNA]</scope>
    <source>
        <strain evidence="1 2">ATCC 23134</strain>
    </source>
</reference>